<keyword evidence="1" id="KW-1133">Transmembrane helix</keyword>
<proteinExistence type="predicted"/>
<name>A0A9P3LQI0_9FUNG</name>
<gene>
    <name evidence="2" type="ORF">EMPS_00082</name>
</gene>
<protein>
    <submittedName>
        <fullName evidence="2">Uncharacterized protein</fullName>
    </submittedName>
</protein>
<dbReference type="EMBL" id="BQFW01000001">
    <property type="protein sequence ID" value="GJJ67736.1"/>
    <property type="molecule type" value="Genomic_DNA"/>
</dbReference>
<feature type="transmembrane region" description="Helical" evidence="1">
    <location>
        <begin position="91"/>
        <end position="110"/>
    </location>
</feature>
<sequence length="205" mass="23720">MFMLQYQPQIHRVIFLYAVLCLALDIVSLVLAGNVSCYNIMDLGLQAAICVTPDAVILVTYFLTSKPDSFVTAQRTPADWNKPMRDESFRTIFMVGQVLMILLASFWPFYEFWFTSRIRQPLVASCQADRTGPDGLPSRIYPRMSILIRFLHVMRVRNAFVIVTCVLIAFDLRISISRWRRVRKQKRRARRGPLVDNVELWAKAA</sequence>
<accession>A0A9P3LQI0</accession>
<feature type="transmembrane region" description="Helical" evidence="1">
    <location>
        <begin position="43"/>
        <end position="63"/>
    </location>
</feature>
<feature type="transmembrane region" description="Helical" evidence="1">
    <location>
        <begin position="12"/>
        <end position="31"/>
    </location>
</feature>
<evidence type="ECO:0000313" key="2">
    <source>
        <dbReference type="EMBL" id="GJJ67736.1"/>
    </source>
</evidence>
<keyword evidence="1" id="KW-0472">Membrane</keyword>
<evidence type="ECO:0000313" key="3">
    <source>
        <dbReference type="Proteomes" id="UP000827284"/>
    </source>
</evidence>
<organism evidence="2 3">
    <name type="scientific">Entomortierella parvispora</name>
    <dbReference type="NCBI Taxonomy" id="205924"/>
    <lineage>
        <taxon>Eukaryota</taxon>
        <taxon>Fungi</taxon>
        <taxon>Fungi incertae sedis</taxon>
        <taxon>Mucoromycota</taxon>
        <taxon>Mortierellomycotina</taxon>
        <taxon>Mortierellomycetes</taxon>
        <taxon>Mortierellales</taxon>
        <taxon>Mortierellaceae</taxon>
        <taxon>Entomortierella</taxon>
    </lineage>
</organism>
<dbReference type="Proteomes" id="UP000827284">
    <property type="component" value="Unassembled WGS sequence"/>
</dbReference>
<feature type="transmembrane region" description="Helical" evidence="1">
    <location>
        <begin position="159"/>
        <end position="176"/>
    </location>
</feature>
<comment type="caution">
    <text evidence="2">The sequence shown here is derived from an EMBL/GenBank/DDBJ whole genome shotgun (WGS) entry which is preliminary data.</text>
</comment>
<reference evidence="2" key="2">
    <citation type="journal article" date="2022" name="Microbiol. Resour. Announc.">
        <title>Whole-Genome Sequence of Entomortierella parvispora E1425, a Mucoromycotan Fungus Associated with Burkholderiaceae-Related Endosymbiotic Bacteria.</title>
        <authorList>
            <person name="Herlambang A."/>
            <person name="Guo Y."/>
            <person name="Takashima Y."/>
            <person name="Narisawa K."/>
            <person name="Ohta H."/>
            <person name="Nishizawa T."/>
        </authorList>
    </citation>
    <scope>NUCLEOTIDE SEQUENCE</scope>
    <source>
        <strain evidence="2">E1425</strain>
    </source>
</reference>
<keyword evidence="3" id="KW-1185">Reference proteome</keyword>
<dbReference type="AlphaFoldDB" id="A0A9P3LQI0"/>
<keyword evidence="1" id="KW-0812">Transmembrane</keyword>
<reference evidence="2" key="1">
    <citation type="submission" date="2021-11" db="EMBL/GenBank/DDBJ databases">
        <authorList>
            <person name="Herlambang A."/>
            <person name="Guo Y."/>
            <person name="Takashima Y."/>
            <person name="Nishizawa T."/>
        </authorList>
    </citation>
    <scope>NUCLEOTIDE SEQUENCE</scope>
    <source>
        <strain evidence="2">E1425</strain>
    </source>
</reference>
<evidence type="ECO:0000256" key="1">
    <source>
        <dbReference type="SAM" id="Phobius"/>
    </source>
</evidence>